<proteinExistence type="predicted"/>
<evidence type="ECO:0000313" key="1">
    <source>
        <dbReference type="Proteomes" id="UP000095280"/>
    </source>
</evidence>
<dbReference type="SUPFAM" id="SSF57924">
    <property type="entry name" value="Inhibitor of apoptosis (IAP) repeat"/>
    <property type="match status" value="1"/>
</dbReference>
<dbReference type="AlphaFoldDB" id="A0A1I8F502"/>
<organism evidence="1 2">
    <name type="scientific">Macrostomum lignano</name>
    <dbReference type="NCBI Taxonomy" id="282301"/>
    <lineage>
        <taxon>Eukaryota</taxon>
        <taxon>Metazoa</taxon>
        <taxon>Spiralia</taxon>
        <taxon>Lophotrochozoa</taxon>
        <taxon>Platyhelminthes</taxon>
        <taxon>Rhabditophora</taxon>
        <taxon>Macrostomorpha</taxon>
        <taxon>Macrostomida</taxon>
        <taxon>Macrostomidae</taxon>
        <taxon>Macrostomum</taxon>
    </lineage>
</organism>
<dbReference type="SMART" id="SM00238">
    <property type="entry name" value="BIR"/>
    <property type="match status" value="1"/>
</dbReference>
<dbReference type="Gene3D" id="1.10.1170.10">
    <property type="entry name" value="Inhibitor Of Apoptosis Protein (2mihbC-IAP-1), Chain A"/>
    <property type="match status" value="1"/>
</dbReference>
<protein>
    <submittedName>
        <fullName evidence="2">CW-type domain-containing protein</fullName>
    </submittedName>
</protein>
<dbReference type="Proteomes" id="UP000095280">
    <property type="component" value="Unplaced"/>
</dbReference>
<sequence length="256" mass="28012">MPCPPPCPDACPRSLASDSVMDIYEALTAAVYLIVQRSNPLKVSRESRTTVVRAGPPGYTLAGPQTRLRTWSRAASSTFTPEELEAKEDDHVKCFFCDLGLKDWDAGDVPEMEHAKFSPLCLLPQELARSGMACAGRVPDLLTTRRPAPDRTTTSCSADSVDERAAQRAGGTLCASWDSADTKVLLCIARKFIRVQAEVHQNKSCLQEMHKEWDREMAGEPSTSIGKFDLAAVLRQFRDSMASVPGPPAGSQRQSR</sequence>
<accession>A0A1I8F502</accession>
<evidence type="ECO:0000313" key="2">
    <source>
        <dbReference type="WBParaSite" id="maker-unitig_20173-snap-gene-0.3-mRNA-1"/>
    </source>
</evidence>
<keyword evidence="1" id="KW-1185">Reference proteome</keyword>
<dbReference type="PROSITE" id="PS50143">
    <property type="entry name" value="BIR_REPEAT_2"/>
    <property type="match status" value="1"/>
</dbReference>
<name>A0A1I8F502_9PLAT</name>
<dbReference type="WBParaSite" id="maker-unitig_20173-snap-gene-0.3-mRNA-1">
    <property type="protein sequence ID" value="maker-unitig_20173-snap-gene-0.3-mRNA-1"/>
    <property type="gene ID" value="maker-unitig_20173-snap-gene-0.3"/>
</dbReference>
<dbReference type="InterPro" id="IPR001370">
    <property type="entry name" value="BIR_rpt"/>
</dbReference>
<dbReference type="Pfam" id="PF00653">
    <property type="entry name" value="BIR"/>
    <property type="match status" value="1"/>
</dbReference>
<reference evidence="2" key="1">
    <citation type="submission" date="2016-11" db="UniProtKB">
        <authorList>
            <consortium name="WormBaseParasite"/>
        </authorList>
    </citation>
    <scope>IDENTIFICATION</scope>
</reference>